<evidence type="ECO:0000256" key="1">
    <source>
        <dbReference type="ARBA" id="ARBA00022741"/>
    </source>
</evidence>
<dbReference type="GO" id="GO:0004016">
    <property type="term" value="F:adenylate cyclase activity"/>
    <property type="evidence" value="ECO:0007669"/>
    <property type="project" value="TreeGrafter"/>
</dbReference>
<evidence type="ECO:0000313" key="4">
    <source>
        <dbReference type="EMBL" id="TDL41154.1"/>
    </source>
</evidence>
<evidence type="ECO:0000313" key="5">
    <source>
        <dbReference type="Proteomes" id="UP000294621"/>
    </source>
</evidence>
<dbReference type="CDD" id="cd06170">
    <property type="entry name" value="LuxR_C_like"/>
    <property type="match status" value="1"/>
</dbReference>
<sequence length="940" mass="101945">MRHLDAALPFIGRDRELSELRSLLERTRAGQGQAVTVVGEPGIGKTRLCEEALAEAQSLGFLVCTVRGRPTLSEIPMALTSGLVRSGVEQLSPGERASITSGLRGLGSITALGPAPDNQDVGEAAVLDSVSEFFKRLSSRRPVVAFVDGLERADEPSIRLLAAIPERLDRRPFLLVASTRRGTTPNQLSFTAEIASAGSAIRLSRLTQADTKALVALARTDLSAFERRAIVTASQGLPAYLAGALTQKPGSDGPPDPLRAMRDQLGLSWVHLSEPGREMLRILAVAGGPVADRLLSRIWPETGGTFTAALRETVDAELAISNAAGIQLSHPSYGEILLAAMFDHERREYHRRFAAELASPVRPADKQALADHLLHLADEVAPEVLRKTLSEAAAAPGIPDENLCLYLQHLLQILPVDAGPKLRYELYNQLGAAQQRVGKPELARASWLLAMKEADVKGSAAFQNLGSAQSQLAFQEWEAGAATEDDSGRYDEYRATLYKLIWTTRYGTVQQNLDAARAAICLEGTPLGAPLAELGRCFTDWTHRRYEDARQHALKACRTAQAEDVRNIVWISLSRVAPLTGHLQDSFEAVEALADTNAASRLSISEGATRSWAALTEHLAGNLQAAEEQLRPAVVIAAESGAGPVISRISLLMALLHAERGHLKEAKASLADAQRVRGATIWQADLQGLQALVRGVVALTADKPEHVPHVMSLTAGNYPVLTMLLPFLSGLAGLRTGDRNRVRDCLAMLLDVEPSQGRPVHALGMRLQGLDLVSGGEVKEGARYLQNAANILDECGLRLYASQARVEWAEAVESTPEATRVVPDLLRYFSEQDVGWWLQRTRRLARSIGYIEDRPHRNGRALSLREAEVVEQASLGLSNAVIAERLFLSERTVESHLRNVYKRLGLSSRVSLVSWAAEHPEEFSAGTDTTGNGSRRSSLP</sequence>
<dbReference type="Pfam" id="PF00196">
    <property type="entry name" value="GerE"/>
    <property type="match status" value="1"/>
</dbReference>
<gene>
    <name evidence="4" type="ORF">E2R57_00260</name>
</gene>
<dbReference type="Proteomes" id="UP000294621">
    <property type="component" value="Unassembled WGS sequence"/>
</dbReference>
<dbReference type="RefSeq" id="WP_133345501.1">
    <property type="nucleotide sequence ID" value="NZ_SMZQ01000001.1"/>
</dbReference>
<proteinExistence type="predicted"/>
<dbReference type="SMART" id="SM00421">
    <property type="entry name" value="HTH_LUXR"/>
    <property type="match status" value="1"/>
</dbReference>
<dbReference type="InterPro" id="IPR000792">
    <property type="entry name" value="Tscrpt_reg_LuxR_C"/>
</dbReference>
<keyword evidence="1" id="KW-0547">Nucleotide-binding</keyword>
<evidence type="ECO:0000256" key="2">
    <source>
        <dbReference type="ARBA" id="ARBA00022840"/>
    </source>
</evidence>
<dbReference type="InterPro" id="IPR027417">
    <property type="entry name" value="P-loop_NTPase"/>
</dbReference>
<accession>A0A4R5Y921</accession>
<dbReference type="PANTHER" id="PTHR16305">
    <property type="entry name" value="TESTICULAR SOLUBLE ADENYLYL CYCLASE"/>
    <property type="match status" value="1"/>
</dbReference>
<dbReference type="PANTHER" id="PTHR16305:SF35">
    <property type="entry name" value="TRANSCRIPTIONAL ACTIVATOR DOMAIN"/>
    <property type="match status" value="1"/>
</dbReference>
<dbReference type="GO" id="GO:0005524">
    <property type="term" value="F:ATP binding"/>
    <property type="evidence" value="ECO:0007669"/>
    <property type="project" value="UniProtKB-KW"/>
</dbReference>
<dbReference type="EMBL" id="SMZQ01000001">
    <property type="protein sequence ID" value="TDL41154.1"/>
    <property type="molecule type" value="Genomic_DNA"/>
</dbReference>
<dbReference type="GO" id="GO:0005737">
    <property type="term" value="C:cytoplasm"/>
    <property type="evidence" value="ECO:0007669"/>
    <property type="project" value="TreeGrafter"/>
</dbReference>
<dbReference type="SUPFAM" id="SSF46894">
    <property type="entry name" value="C-terminal effector domain of the bipartite response regulators"/>
    <property type="match status" value="1"/>
</dbReference>
<dbReference type="AlphaFoldDB" id="A0A4R5Y921"/>
<reference evidence="4 5" key="1">
    <citation type="submission" date="2019-03" db="EMBL/GenBank/DDBJ databases">
        <title>Genome Sequencing and Assembly of Various Microbes Isolated from Partially Reclaimed Soil and Acid Mine Drainage (AMD) Site.</title>
        <authorList>
            <person name="Steinbock B."/>
            <person name="Bechtold R."/>
            <person name="Sevigny J.L."/>
            <person name="Thomas D."/>
            <person name="Cuthill L.R."/>
            <person name="Aveiro Johannsen E.J."/>
            <person name="Thomas K."/>
            <person name="Ghosh A."/>
        </authorList>
    </citation>
    <scope>NUCLEOTIDE SEQUENCE [LARGE SCALE GENOMIC DNA]</scope>
    <source>
        <strain evidence="4 5">S-A1</strain>
    </source>
</reference>
<dbReference type="InterPro" id="IPR016032">
    <property type="entry name" value="Sig_transdc_resp-reg_C-effctor"/>
</dbReference>
<protein>
    <submittedName>
        <fullName evidence="4">Helix-turn-helix transcriptional regulator</fullName>
    </submittedName>
</protein>
<organism evidence="4 5">
    <name type="scientific">Arthrobacter nitrophenolicus</name>
    <dbReference type="NCBI Taxonomy" id="683150"/>
    <lineage>
        <taxon>Bacteria</taxon>
        <taxon>Bacillati</taxon>
        <taxon>Actinomycetota</taxon>
        <taxon>Actinomycetes</taxon>
        <taxon>Micrococcales</taxon>
        <taxon>Micrococcaceae</taxon>
        <taxon>Arthrobacter</taxon>
    </lineage>
</organism>
<dbReference type="OrthoDB" id="5476461at2"/>
<feature type="domain" description="HTH luxR-type" evidence="3">
    <location>
        <begin position="855"/>
        <end position="920"/>
    </location>
</feature>
<dbReference type="PRINTS" id="PR00038">
    <property type="entry name" value="HTHLUXR"/>
</dbReference>
<dbReference type="InterPro" id="IPR036388">
    <property type="entry name" value="WH-like_DNA-bd_sf"/>
</dbReference>
<keyword evidence="2" id="KW-0067">ATP-binding</keyword>
<name>A0A4R5Y921_9MICC</name>
<dbReference type="PROSITE" id="PS00622">
    <property type="entry name" value="HTH_LUXR_1"/>
    <property type="match status" value="1"/>
</dbReference>
<evidence type="ECO:0000259" key="3">
    <source>
        <dbReference type="PROSITE" id="PS50043"/>
    </source>
</evidence>
<dbReference type="InterPro" id="IPR041664">
    <property type="entry name" value="AAA_16"/>
</dbReference>
<comment type="caution">
    <text evidence="4">The sequence shown here is derived from an EMBL/GenBank/DDBJ whole genome shotgun (WGS) entry which is preliminary data.</text>
</comment>
<dbReference type="GO" id="GO:0006355">
    <property type="term" value="P:regulation of DNA-templated transcription"/>
    <property type="evidence" value="ECO:0007669"/>
    <property type="project" value="InterPro"/>
</dbReference>
<dbReference type="Gene3D" id="1.10.10.10">
    <property type="entry name" value="Winged helix-like DNA-binding domain superfamily/Winged helix DNA-binding domain"/>
    <property type="match status" value="1"/>
</dbReference>
<dbReference type="Pfam" id="PF13191">
    <property type="entry name" value="AAA_16"/>
    <property type="match status" value="1"/>
</dbReference>
<dbReference type="Gene3D" id="3.40.50.300">
    <property type="entry name" value="P-loop containing nucleotide triphosphate hydrolases"/>
    <property type="match status" value="1"/>
</dbReference>
<dbReference type="PROSITE" id="PS50043">
    <property type="entry name" value="HTH_LUXR_2"/>
    <property type="match status" value="1"/>
</dbReference>
<dbReference type="GO" id="GO:0003677">
    <property type="term" value="F:DNA binding"/>
    <property type="evidence" value="ECO:0007669"/>
    <property type="project" value="InterPro"/>
</dbReference>
<dbReference type="SUPFAM" id="SSF52540">
    <property type="entry name" value="P-loop containing nucleoside triphosphate hydrolases"/>
    <property type="match status" value="1"/>
</dbReference>